<dbReference type="SUPFAM" id="SSF63829">
    <property type="entry name" value="Calcium-dependent phosphotriesterase"/>
    <property type="match status" value="1"/>
</dbReference>
<dbReference type="PANTHER" id="PTHR11799">
    <property type="entry name" value="PARAOXONASE"/>
    <property type="match status" value="1"/>
</dbReference>
<evidence type="ECO:0000313" key="3">
    <source>
        <dbReference type="Proteomes" id="UP000800096"/>
    </source>
</evidence>
<gene>
    <name evidence="2" type="ORF">BDU57DRAFT_589827</name>
</gene>
<dbReference type="OrthoDB" id="5307922at2759"/>
<organism evidence="2 3">
    <name type="scientific">Ampelomyces quisqualis</name>
    <name type="common">Powdery mildew agent</name>
    <dbReference type="NCBI Taxonomy" id="50730"/>
    <lineage>
        <taxon>Eukaryota</taxon>
        <taxon>Fungi</taxon>
        <taxon>Dikarya</taxon>
        <taxon>Ascomycota</taxon>
        <taxon>Pezizomycotina</taxon>
        <taxon>Dothideomycetes</taxon>
        <taxon>Pleosporomycetidae</taxon>
        <taxon>Pleosporales</taxon>
        <taxon>Pleosporineae</taxon>
        <taxon>Phaeosphaeriaceae</taxon>
        <taxon>Ampelomyces</taxon>
    </lineage>
</organism>
<dbReference type="InterPro" id="IPR011042">
    <property type="entry name" value="6-blade_b-propeller_TolB-like"/>
</dbReference>
<dbReference type="PANTHER" id="PTHR11799:SF20">
    <property type="entry name" value="SMP-30_GLUCONOLACTONASE_LRE-LIKE REGION DOMAIN-CONTAINING PROTEIN"/>
    <property type="match status" value="1"/>
</dbReference>
<dbReference type="AlphaFoldDB" id="A0A6A5QG76"/>
<dbReference type="InterPro" id="IPR051288">
    <property type="entry name" value="Serum_paraoxonase/arylesterase"/>
</dbReference>
<sequence length="439" mass="48675">MPTAATSIYYALVVAWGASFYQFYLRDVFTTTLGLGRVVQDIGEFPYDCRRIVHPRLEACEDMWLDNEGRVLYAACAGTEARVNWCQAADKFNVSARRPGASELIALDIDEPGVEGMYNLRSIRPMGYTGAQGDGDDSFDLLGFDAEVLDGDTIQFYFVNERPPVGPFNNHIDASVVGINSTIDVFEMRRGEEVMRHLRTILSRAVHDPNRVAALGQGEFVVSNFHSAKTGWRKKLDFVIGGGSVAFCNVNGDCHTAVSGDEPDEILSANIDPQPLYKEYLNKALSVLPKTKLKLPNGLTRGFDNLIYVPSSVDGQIRVYAINSHSLLQQIDTVYTGMPLDNISPDARGDLYVAGFPDIRATVKGMADPTNLDVPSTILRIRKTVDLERKKVDYRVEKVLEDREGKIVSGATTVRHDVRTGRLWMGAAVHPYIMVCDPR</sequence>
<dbReference type="EMBL" id="ML979139">
    <property type="protein sequence ID" value="KAF1913087.1"/>
    <property type="molecule type" value="Genomic_DNA"/>
</dbReference>
<protein>
    <recommendedName>
        <fullName evidence="4">Serum paraoxonase/arylesteras-like protein</fullName>
    </recommendedName>
</protein>
<proteinExistence type="predicted"/>
<dbReference type="Gene3D" id="2.120.10.30">
    <property type="entry name" value="TolB, C-terminal domain"/>
    <property type="match status" value="2"/>
</dbReference>
<dbReference type="Proteomes" id="UP000800096">
    <property type="component" value="Unassembled WGS sequence"/>
</dbReference>
<keyword evidence="3" id="KW-1185">Reference proteome</keyword>
<keyword evidence="1" id="KW-1133">Transmembrane helix</keyword>
<evidence type="ECO:0000256" key="1">
    <source>
        <dbReference type="SAM" id="Phobius"/>
    </source>
</evidence>
<evidence type="ECO:0000313" key="2">
    <source>
        <dbReference type="EMBL" id="KAF1913087.1"/>
    </source>
</evidence>
<keyword evidence="1" id="KW-0472">Membrane</keyword>
<accession>A0A6A5QG76</accession>
<feature type="transmembrane region" description="Helical" evidence="1">
    <location>
        <begin position="7"/>
        <end position="25"/>
    </location>
</feature>
<reference evidence="2" key="1">
    <citation type="journal article" date="2020" name="Stud. Mycol.">
        <title>101 Dothideomycetes genomes: a test case for predicting lifestyles and emergence of pathogens.</title>
        <authorList>
            <person name="Haridas S."/>
            <person name="Albert R."/>
            <person name="Binder M."/>
            <person name="Bloem J."/>
            <person name="Labutti K."/>
            <person name="Salamov A."/>
            <person name="Andreopoulos B."/>
            <person name="Baker S."/>
            <person name="Barry K."/>
            <person name="Bills G."/>
            <person name="Bluhm B."/>
            <person name="Cannon C."/>
            <person name="Castanera R."/>
            <person name="Culley D."/>
            <person name="Daum C."/>
            <person name="Ezra D."/>
            <person name="Gonzalez J."/>
            <person name="Henrissat B."/>
            <person name="Kuo A."/>
            <person name="Liang C."/>
            <person name="Lipzen A."/>
            <person name="Lutzoni F."/>
            <person name="Magnuson J."/>
            <person name="Mondo S."/>
            <person name="Nolan M."/>
            <person name="Ohm R."/>
            <person name="Pangilinan J."/>
            <person name="Park H.-J."/>
            <person name="Ramirez L."/>
            <person name="Alfaro M."/>
            <person name="Sun H."/>
            <person name="Tritt A."/>
            <person name="Yoshinaga Y."/>
            <person name="Zwiers L.-H."/>
            <person name="Turgeon B."/>
            <person name="Goodwin S."/>
            <person name="Spatafora J."/>
            <person name="Crous P."/>
            <person name="Grigoriev I."/>
        </authorList>
    </citation>
    <scope>NUCLEOTIDE SEQUENCE</scope>
    <source>
        <strain evidence="2">HMLAC05119</strain>
    </source>
</reference>
<evidence type="ECO:0008006" key="4">
    <source>
        <dbReference type="Google" id="ProtNLM"/>
    </source>
</evidence>
<keyword evidence="1" id="KW-0812">Transmembrane</keyword>
<name>A0A6A5QG76_AMPQU</name>